<proteinExistence type="predicted"/>
<dbReference type="Proteomes" id="UP000010744">
    <property type="component" value="Unassembled WGS sequence"/>
</dbReference>
<reference evidence="1 2" key="1">
    <citation type="submission" date="2012-08" db="EMBL/GenBank/DDBJ databases">
        <title>Whole genome shotgun sequence of Gordonia rubripertincta NBRC 101908.</title>
        <authorList>
            <person name="Takarada H."/>
            <person name="Hosoyama A."/>
            <person name="Tsuchikane K."/>
            <person name="Katsumata H."/>
            <person name="Baba S."/>
            <person name="Ohji S."/>
            <person name="Yamazaki S."/>
            <person name="Fujita N."/>
        </authorList>
    </citation>
    <scope>NUCLEOTIDE SEQUENCE [LARGE SCALE GENOMIC DNA]</scope>
    <source>
        <strain evidence="1 2">NBRC 101908</strain>
    </source>
</reference>
<accession>A0ABQ0HQ44</accession>
<evidence type="ECO:0000313" key="2">
    <source>
        <dbReference type="Proteomes" id="UP000010744"/>
    </source>
</evidence>
<organism evidence="1 2">
    <name type="scientific">Gordonia rubripertincta NBRC 101908</name>
    <dbReference type="NCBI Taxonomy" id="1077975"/>
    <lineage>
        <taxon>Bacteria</taxon>
        <taxon>Bacillati</taxon>
        <taxon>Actinomycetota</taxon>
        <taxon>Actinomycetes</taxon>
        <taxon>Mycobacteriales</taxon>
        <taxon>Gordoniaceae</taxon>
        <taxon>Gordonia</taxon>
    </lineage>
</organism>
<keyword evidence="2" id="KW-1185">Reference proteome</keyword>
<evidence type="ECO:0000313" key="1">
    <source>
        <dbReference type="EMBL" id="GAB84390.1"/>
    </source>
</evidence>
<dbReference type="PROSITE" id="PS51257">
    <property type="entry name" value="PROKAR_LIPOPROTEIN"/>
    <property type="match status" value="1"/>
</dbReference>
<dbReference type="EMBL" id="BAHB01000039">
    <property type="protein sequence ID" value="GAB84390.1"/>
    <property type="molecule type" value="Genomic_DNA"/>
</dbReference>
<comment type="caution">
    <text evidence="1">The sequence shown here is derived from an EMBL/GenBank/DDBJ whole genome shotgun (WGS) entry which is preliminary data.</text>
</comment>
<gene>
    <name evidence="1" type="ORF">GORBP_039_01010</name>
</gene>
<name>A0ABQ0HQ44_GORRU</name>
<sequence>MPLSQRILGVGPVSGVGSGCAAAVVAERVEQVDGYGEDFDVLEGTHFAPLSVTSVRRGRYSINTVTDANDYISFSQRTGREFWATATREARIRLIVLRVEQWMISDFPSTIDG</sequence>
<protein>
    <submittedName>
        <fullName evidence="1">Uncharacterized protein</fullName>
    </submittedName>
</protein>